<dbReference type="InterPro" id="IPR058292">
    <property type="entry name" value="DUF7986"/>
</dbReference>
<dbReference type="SUPFAM" id="SSF103642">
    <property type="entry name" value="Sec-C motif"/>
    <property type="match status" value="1"/>
</dbReference>
<organism evidence="1 3">
    <name type="scientific">Alkalithermobacter thermoalcaliphilus JW-YL-7 = DSM 7308</name>
    <dbReference type="NCBI Taxonomy" id="1121328"/>
    <lineage>
        <taxon>Bacteria</taxon>
        <taxon>Bacillati</taxon>
        <taxon>Bacillota</taxon>
        <taxon>Clostridia</taxon>
        <taxon>Peptostreptococcales</taxon>
        <taxon>Tepidibacteraceae</taxon>
        <taxon>Alkalithermobacter</taxon>
    </lineage>
</organism>
<evidence type="ECO:0000313" key="3">
    <source>
        <dbReference type="Proteomes" id="UP000092605"/>
    </source>
</evidence>
<sequence>MGRNDLCKCGSGKKYKKCCLNKEKKLNILRNKIELSQKAETDLVEKIYNYSKNEKFNNEYIKASEKFYVVNDIPENEKFYKLFLTYYLNDYITEHNKPITLMFYEENFNNLNLVEKEILKERLMSYISVYEVINVDEDKVLMKDLLCEDEVVIEDINVIENVNAGEILLGRVVKIANVNRFLDIVISISKKTSDLLIKDILNVYNKTKESYKDIKEFLIYNRLMMYKYMQQLIDPKVLEKFRQQKDKVNEDLCSVEKIICDSLESEYIEEGIKVWRNYKLKSKDIKGNENSWAAAIEYHIKKENKVNITQAVLAEKYKIGVSTLGKRYKELKQYI</sequence>
<dbReference type="EMBL" id="FRBG01000001">
    <property type="protein sequence ID" value="SHK37109.1"/>
    <property type="molecule type" value="Genomic_DNA"/>
</dbReference>
<protein>
    <submittedName>
        <fullName evidence="1">SEC-C motif domain protein</fullName>
    </submittedName>
    <submittedName>
        <fullName evidence="2">SEC-C motif-containing protein</fullName>
    </submittedName>
</protein>
<dbReference type="Pfam" id="PF02810">
    <property type="entry name" value="SEC-C"/>
    <property type="match status" value="1"/>
</dbReference>
<dbReference type="STRING" id="1121328.JWYL7_1417"/>
<reference evidence="1 3" key="1">
    <citation type="submission" date="2016-02" db="EMBL/GenBank/DDBJ databases">
        <title>Draft genome sequence for Clostridium paradoxum JW-YL-7.</title>
        <authorList>
            <person name="Utturkar S.M."/>
            <person name="Lancaster A."/>
            <person name="Poole F.L."/>
            <person name="Adams M.W."/>
            <person name="Brown S.D."/>
        </authorList>
    </citation>
    <scope>NUCLEOTIDE SEQUENCE [LARGE SCALE GENOMIC DNA]</scope>
    <source>
        <strain evidence="1 3">JW-YL-7</strain>
    </source>
</reference>
<keyword evidence="4" id="KW-1185">Reference proteome</keyword>
<proteinExistence type="predicted"/>
<dbReference type="AlphaFoldDB" id="A0A150FRX7"/>
<dbReference type="RefSeq" id="WP_083528403.1">
    <property type="nucleotide sequence ID" value="NZ_FRBG01000001.1"/>
</dbReference>
<gene>
    <name evidence="1" type="ORF">JWYL7_1417</name>
    <name evidence="2" type="ORF">SAMN05661008_00104</name>
</gene>
<evidence type="ECO:0000313" key="2">
    <source>
        <dbReference type="EMBL" id="SHK37109.1"/>
    </source>
</evidence>
<accession>A0A150FRX7</accession>
<reference evidence="2 4" key="2">
    <citation type="submission" date="2016-11" db="EMBL/GenBank/DDBJ databases">
        <authorList>
            <person name="Varghese N."/>
            <person name="Submissions S."/>
        </authorList>
    </citation>
    <scope>NUCLEOTIDE SEQUENCE [LARGE SCALE GENOMIC DNA]</scope>
    <source>
        <strain evidence="2 4">DSM 7308</strain>
    </source>
</reference>
<dbReference type="Gene3D" id="3.10.450.50">
    <property type="match status" value="1"/>
</dbReference>
<dbReference type="PATRIC" id="fig|1121328.3.peg.1426"/>
<comment type="caution">
    <text evidence="1">The sequence shown here is derived from an EMBL/GenBank/DDBJ whole genome shotgun (WGS) entry which is preliminary data.</text>
</comment>
<evidence type="ECO:0000313" key="4">
    <source>
        <dbReference type="Proteomes" id="UP000323392"/>
    </source>
</evidence>
<dbReference type="Proteomes" id="UP000323392">
    <property type="component" value="Unassembled WGS sequence"/>
</dbReference>
<dbReference type="EMBL" id="LSFY01000001">
    <property type="protein sequence ID" value="KXZ40342.1"/>
    <property type="molecule type" value="Genomic_DNA"/>
</dbReference>
<evidence type="ECO:0000313" key="1">
    <source>
        <dbReference type="EMBL" id="KXZ40342.1"/>
    </source>
</evidence>
<dbReference type="Proteomes" id="UP000092605">
    <property type="component" value="Unassembled WGS sequence"/>
</dbReference>
<dbReference type="OrthoDB" id="6399948at2"/>
<name>A0A150FRX7_CLOPD</name>
<dbReference type="Pfam" id="PF25948">
    <property type="entry name" value="DUF7986"/>
    <property type="match status" value="1"/>
</dbReference>
<dbReference type="InterPro" id="IPR004027">
    <property type="entry name" value="SEC_C_motif"/>
</dbReference>